<organism evidence="1 2">
    <name type="scientific">Linum trigynum</name>
    <dbReference type="NCBI Taxonomy" id="586398"/>
    <lineage>
        <taxon>Eukaryota</taxon>
        <taxon>Viridiplantae</taxon>
        <taxon>Streptophyta</taxon>
        <taxon>Embryophyta</taxon>
        <taxon>Tracheophyta</taxon>
        <taxon>Spermatophyta</taxon>
        <taxon>Magnoliopsida</taxon>
        <taxon>eudicotyledons</taxon>
        <taxon>Gunneridae</taxon>
        <taxon>Pentapetalae</taxon>
        <taxon>rosids</taxon>
        <taxon>fabids</taxon>
        <taxon>Malpighiales</taxon>
        <taxon>Linaceae</taxon>
        <taxon>Linum</taxon>
    </lineage>
</organism>
<evidence type="ECO:0000313" key="1">
    <source>
        <dbReference type="EMBL" id="CAL1404026.1"/>
    </source>
</evidence>
<keyword evidence="2" id="KW-1185">Reference proteome</keyword>
<dbReference type="EMBL" id="OZ034820">
    <property type="protein sequence ID" value="CAL1404026.1"/>
    <property type="molecule type" value="Genomic_DNA"/>
</dbReference>
<reference evidence="1 2" key="1">
    <citation type="submission" date="2024-04" db="EMBL/GenBank/DDBJ databases">
        <authorList>
            <person name="Fracassetti M."/>
        </authorList>
    </citation>
    <scope>NUCLEOTIDE SEQUENCE [LARGE SCALE GENOMIC DNA]</scope>
</reference>
<name>A0AAV2G0H7_9ROSI</name>
<evidence type="ECO:0000313" key="2">
    <source>
        <dbReference type="Proteomes" id="UP001497516"/>
    </source>
</evidence>
<dbReference type="Proteomes" id="UP001497516">
    <property type="component" value="Chromosome 7"/>
</dbReference>
<sequence>MSMRIIYSTSSNTICVAPGPHSLTEQRNPRLPVVAIDSPIQVTSTLLLLSLGRRWRWRQRRFKGYTYYTHQWRIQGWANLGPGPALLRIQS</sequence>
<protein>
    <submittedName>
        <fullName evidence="1">Uncharacterized protein</fullName>
    </submittedName>
</protein>
<accession>A0AAV2G0H7</accession>
<proteinExistence type="predicted"/>
<gene>
    <name evidence="1" type="ORF">LTRI10_LOCUS43914</name>
</gene>
<dbReference type="AlphaFoldDB" id="A0AAV2G0H7"/>